<proteinExistence type="predicted"/>
<keyword evidence="5" id="KW-0067">ATP-binding</keyword>
<evidence type="ECO:0000313" key="10">
    <source>
        <dbReference type="Proteomes" id="UP001430356"/>
    </source>
</evidence>
<dbReference type="GO" id="GO:0005524">
    <property type="term" value="F:ATP binding"/>
    <property type="evidence" value="ECO:0007669"/>
    <property type="project" value="UniProtKB-KW"/>
</dbReference>
<keyword evidence="2" id="KW-0808">Transferase</keyword>
<keyword evidence="10" id="KW-1185">Reference proteome</keyword>
<evidence type="ECO:0000256" key="4">
    <source>
        <dbReference type="ARBA" id="ARBA00022777"/>
    </source>
</evidence>
<evidence type="ECO:0000256" key="7">
    <source>
        <dbReference type="SAM" id="Phobius"/>
    </source>
</evidence>
<sequence length="1647" mass="179085">MLTSSIATSAAPRDGVAAGDARKPGGVPSLHPRLRGIDTSSSFHAQAMESNPLLPAVPSVFHAEQEAALQSISKPSFGAASRLQRRGDVVGVSEPDVILPGEALLPSCTARTYPHSSEADHDGAEQPASTCVKLCACAATAAGDGAVEAEEQQQACASPPTRTPRGETRVVTIASQDDLLTTSTNLRRKRSCGSQQTVSGEEDVLHNVVEEEPKDPVVRKTLRLLRRKNCVLMAALLTIIIVLAVAGGLSIGFVNRYFATMTQRMYLESSDRVILNSSVLLLKNYQEALQADAQNLMTFVRSTMLGMTASNVTKLQSALYVPFFDAWRTWLFSSNVTAMHSIYVPMCKESLINTIECPIMALSISCLPNGSKQSCTYMRSDEVDNTRLIVNMIDFDETGAPQIGSFYKYMPLEVNYQRNQTDYKHGYFLNPGYGTMFDGTMHATLTMRRQEVMNGLVVICDSGTFLDRWFSKFEKGLQKTEDSYSMLFRDNGTILAYGYGEGRSSQPRRQQPCYAWGGTDGTGPCGQGRGGVLDRMVDIFKGALKNTNVLNEDVLSNGQFSLTKRMDNYVVVYQDFLRFRTDYAMPNIVFFAAYAVPLDTSLGRDGIVQIVICVVIIIICMFLLGGVALVAVNQMMRVVEVISQLSTHAATYDTKQMRTVLDRQKPGLLVRTITSADIINHEFQRILTNLNAYRPFLPQSLLTKGNYAFSDESQERPSLVRHHDVSLGGDAASDFFDNDEDTALDIPPPLPHLNNALEHIIANPIENSRLLQRGFHRTKSTILVVRLVNVALDPGDSVEVVNAFVQAVLNHASSANGVVEAIEFQKVVVSFNSHFPVPRHQEKACLCALAMRDAFRDSGCRVCVGIASGYNYVGTTGTEQQKARVIMGESVVVAQALTSLNNLLGCSIYATDPVVFEALVTAVAVDVVQIYNAHNNQWVQYGVSEIVGNRHAVLSPDMQLVKAVFKLVRYRQAEEALEMIRGYVESAAERREVPSWSVRRLHALVENQQPLIKSGYRRQRRNWQMLESDEMVMNNMSEVNRCPSRRQQQQQKQQHPQRHHQLQLLPENALKALVSPTVDTSLAAVSASGQTVSGEFTLIPSDTLNRGSEAALARALVGERSRQLLTRRHVKPVGDSCLSEEALFPVFVLRHDDDEEDEEEDEGDTASAYGGGGGGGAGSAAGAGAAAPCSARGCGVSSMPPGGVDVGGGSARSEEMMPMHMVNGRTLPSTERDALRARPPALVSIEPPSSASPPPPQPPQVFLSHGSTEFVRSTPGIASILSTSRRHSAPDRHRHPVPSPPHSAVAAPPFRVNALAMSGALGSGGGGGSGGPSGTLVAPASGVADVGRPTAESALRPSSGSGAAAARAYLDYELPQRIVSVHGQLFYRTTQLVGRGSFGEVYLVISETGSLGAMKAFPLNDSNAPQLIREVETLSQMRHENIVGYDCCAVHDNYFFIICEYMAAGTLGSLIQRLGVVPELVARKYARDMLFGLGYLHQHSWLHCDIKPENILMASDGTCKLADFGAASLGRSLMDALTVRGTPRFSAPEAILGTWSKQADIFSFGITVAQMVTGVHPWHIYTEPDHLFVAHYAGEIRHSLQTKTPCAMQPDLPTHLADKELQSAIHRCCAFDPAQRPTVEELVTLLS</sequence>
<keyword evidence="7" id="KW-1133">Transmembrane helix</keyword>
<feature type="compositionally biased region" description="Basic residues" evidence="6">
    <location>
        <begin position="1284"/>
        <end position="1296"/>
    </location>
</feature>
<organism evidence="9 10">
    <name type="scientific">Novymonas esmeraldas</name>
    <dbReference type="NCBI Taxonomy" id="1808958"/>
    <lineage>
        <taxon>Eukaryota</taxon>
        <taxon>Discoba</taxon>
        <taxon>Euglenozoa</taxon>
        <taxon>Kinetoplastea</taxon>
        <taxon>Metakinetoplastina</taxon>
        <taxon>Trypanosomatida</taxon>
        <taxon>Trypanosomatidae</taxon>
        <taxon>Novymonas</taxon>
    </lineage>
</organism>
<keyword evidence="3" id="KW-0547">Nucleotide-binding</keyword>
<gene>
    <name evidence="9" type="ORF">NESM_000236100</name>
</gene>
<dbReference type="InterPro" id="IPR000719">
    <property type="entry name" value="Prot_kinase_dom"/>
</dbReference>
<dbReference type="Pfam" id="PF00069">
    <property type="entry name" value="Pkinase"/>
    <property type="match status" value="1"/>
</dbReference>
<evidence type="ECO:0000313" key="9">
    <source>
        <dbReference type="EMBL" id="KAK7201708.1"/>
    </source>
</evidence>
<evidence type="ECO:0000256" key="3">
    <source>
        <dbReference type="ARBA" id="ARBA00022741"/>
    </source>
</evidence>
<evidence type="ECO:0000256" key="6">
    <source>
        <dbReference type="SAM" id="MobiDB-lite"/>
    </source>
</evidence>
<evidence type="ECO:0000256" key="1">
    <source>
        <dbReference type="ARBA" id="ARBA00004167"/>
    </source>
</evidence>
<accession>A0AAW0FAR3</accession>
<reference evidence="9 10" key="1">
    <citation type="journal article" date="2021" name="MBio">
        <title>A New Model Trypanosomatid, Novymonas esmeraldas: Genomic Perception of Its 'Candidatus Pandoraea novymonadis' Endosymbiont.</title>
        <authorList>
            <person name="Zakharova A."/>
            <person name="Saura A."/>
            <person name="Butenko A."/>
            <person name="Podesvova L."/>
            <person name="Warmusova S."/>
            <person name="Kostygov A.Y."/>
            <person name="Nenarokova A."/>
            <person name="Lukes J."/>
            <person name="Opperdoes F.R."/>
            <person name="Yurchenko V."/>
        </authorList>
    </citation>
    <scope>NUCLEOTIDE SEQUENCE [LARGE SCALE GENOMIC DNA]</scope>
    <source>
        <strain evidence="9 10">E262AT.01</strain>
    </source>
</reference>
<dbReference type="PANTHER" id="PTHR48016:SF56">
    <property type="entry name" value="MAPKK KINASE"/>
    <property type="match status" value="1"/>
</dbReference>
<name>A0AAW0FAR3_9TRYP</name>
<dbReference type="Gene3D" id="1.10.510.10">
    <property type="entry name" value="Transferase(Phosphotransferase) domain 1"/>
    <property type="match status" value="1"/>
</dbReference>
<dbReference type="PROSITE" id="PS50011">
    <property type="entry name" value="PROTEIN_KINASE_DOM"/>
    <property type="match status" value="1"/>
</dbReference>
<dbReference type="EMBL" id="JAECZO010000019">
    <property type="protein sequence ID" value="KAK7201708.1"/>
    <property type="molecule type" value="Genomic_DNA"/>
</dbReference>
<dbReference type="PANTHER" id="PTHR48016">
    <property type="entry name" value="MAP KINASE KINASE KINASE SSK2-RELATED-RELATED"/>
    <property type="match status" value="1"/>
</dbReference>
<feature type="transmembrane region" description="Helical" evidence="7">
    <location>
        <begin position="607"/>
        <end position="632"/>
    </location>
</feature>
<feature type="region of interest" description="Disordered" evidence="6">
    <location>
        <begin position="1153"/>
        <end position="1212"/>
    </location>
</feature>
<feature type="transmembrane region" description="Helical" evidence="7">
    <location>
        <begin position="231"/>
        <end position="254"/>
    </location>
</feature>
<evidence type="ECO:0000259" key="8">
    <source>
        <dbReference type="PROSITE" id="PS50011"/>
    </source>
</evidence>
<keyword evidence="4 9" id="KW-0418">Kinase</keyword>
<feature type="region of interest" description="Disordered" evidence="6">
    <location>
        <begin position="1"/>
        <end position="39"/>
    </location>
</feature>
<feature type="compositionally biased region" description="Gly residues" evidence="6">
    <location>
        <begin position="1169"/>
        <end position="1181"/>
    </location>
</feature>
<dbReference type="Gene3D" id="3.30.70.1230">
    <property type="entry name" value="Nucleotide cyclase"/>
    <property type="match status" value="1"/>
</dbReference>
<feature type="region of interest" description="Disordered" evidence="6">
    <location>
        <begin position="1284"/>
        <end position="1304"/>
    </location>
</feature>
<dbReference type="GO" id="GO:0004672">
    <property type="term" value="F:protein kinase activity"/>
    <property type="evidence" value="ECO:0007669"/>
    <property type="project" value="InterPro"/>
</dbReference>
<keyword evidence="7" id="KW-0812">Transmembrane</keyword>
<feature type="domain" description="Protein kinase" evidence="8">
    <location>
        <begin position="1387"/>
        <end position="1647"/>
    </location>
</feature>
<dbReference type="Proteomes" id="UP001430356">
    <property type="component" value="Unassembled WGS sequence"/>
</dbReference>
<feature type="compositionally biased region" description="Low complexity" evidence="6">
    <location>
        <begin position="1045"/>
        <end position="1054"/>
    </location>
</feature>
<feature type="compositionally biased region" description="Low complexity" evidence="6">
    <location>
        <begin position="1182"/>
        <end position="1195"/>
    </location>
</feature>
<feature type="region of interest" description="Disordered" evidence="6">
    <location>
        <begin position="1041"/>
        <end position="1060"/>
    </location>
</feature>
<dbReference type="GO" id="GO:0016020">
    <property type="term" value="C:membrane"/>
    <property type="evidence" value="ECO:0007669"/>
    <property type="project" value="UniProtKB-SubCell"/>
</dbReference>
<dbReference type="SUPFAM" id="SSF56112">
    <property type="entry name" value="Protein kinase-like (PK-like)"/>
    <property type="match status" value="1"/>
</dbReference>
<dbReference type="SUPFAM" id="SSF55073">
    <property type="entry name" value="Nucleotide cyclase"/>
    <property type="match status" value="1"/>
</dbReference>
<evidence type="ECO:0000256" key="5">
    <source>
        <dbReference type="ARBA" id="ARBA00022840"/>
    </source>
</evidence>
<dbReference type="InterPro" id="IPR050538">
    <property type="entry name" value="MAP_kinase_kinase_kinase"/>
</dbReference>
<keyword evidence="7" id="KW-0472">Membrane</keyword>
<comment type="caution">
    <text evidence="9">The sequence shown here is derived from an EMBL/GenBank/DDBJ whole genome shotgun (WGS) entry which is preliminary data.</text>
</comment>
<dbReference type="SMART" id="SM00220">
    <property type="entry name" value="S_TKc"/>
    <property type="match status" value="1"/>
</dbReference>
<protein>
    <submittedName>
        <fullName evidence="9">Mitogen-activated protein kinase-like protein</fullName>
    </submittedName>
</protein>
<evidence type="ECO:0000256" key="2">
    <source>
        <dbReference type="ARBA" id="ARBA00022679"/>
    </source>
</evidence>
<dbReference type="InterPro" id="IPR029787">
    <property type="entry name" value="Nucleotide_cyclase"/>
</dbReference>
<comment type="subcellular location">
    <subcellularLocation>
        <location evidence="1">Membrane</location>
        <topology evidence="1">Single-pass membrane protein</topology>
    </subcellularLocation>
</comment>
<dbReference type="InterPro" id="IPR011009">
    <property type="entry name" value="Kinase-like_dom_sf"/>
</dbReference>
<feature type="compositionally biased region" description="Acidic residues" evidence="6">
    <location>
        <begin position="1153"/>
        <end position="1164"/>
    </location>
</feature>